<sequence length="215" mass="25029">ASRAEGLGCDFSGKFLDIYEKQIEWYLANFIIPDDYQKKILDAHHKLRTAYDDVENQQEKLKASLARLKEQYHWGHISQQEYLKDYEETESQLRRLSPVENREDELKRLSDFLANVADAWRQANQEQRNKLARVLFEEIRLDSGGKVLAVKPRAELEPFFKLSYECHARDIGCDPEGIRTPDLRRDRASCLSTTPRGHFSSILKSIRGNILCQVT</sequence>
<feature type="coiled-coil region" evidence="1">
    <location>
        <begin position="44"/>
        <end position="71"/>
    </location>
</feature>
<evidence type="ECO:0000313" key="2">
    <source>
        <dbReference type="EMBL" id="GAH71598.1"/>
    </source>
</evidence>
<dbReference type="EMBL" id="BARU01028521">
    <property type="protein sequence ID" value="GAH71598.1"/>
    <property type="molecule type" value="Genomic_DNA"/>
</dbReference>
<comment type="caution">
    <text evidence="2">The sequence shown here is derived from an EMBL/GenBank/DDBJ whole genome shotgun (WGS) entry which is preliminary data.</text>
</comment>
<keyword evidence="1" id="KW-0175">Coiled coil</keyword>
<protein>
    <submittedName>
        <fullName evidence="2">Uncharacterized protein</fullName>
    </submittedName>
</protein>
<accession>X1JP81</accession>
<feature type="non-terminal residue" evidence="2">
    <location>
        <position position="1"/>
    </location>
</feature>
<proteinExistence type="predicted"/>
<organism evidence="2">
    <name type="scientific">marine sediment metagenome</name>
    <dbReference type="NCBI Taxonomy" id="412755"/>
    <lineage>
        <taxon>unclassified sequences</taxon>
        <taxon>metagenomes</taxon>
        <taxon>ecological metagenomes</taxon>
    </lineage>
</organism>
<name>X1JP81_9ZZZZ</name>
<gene>
    <name evidence="2" type="ORF">S03H2_45513</name>
</gene>
<evidence type="ECO:0000256" key="1">
    <source>
        <dbReference type="SAM" id="Coils"/>
    </source>
</evidence>
<dbReference type="AlphaFoldDB" id="X1JP81"/>
<reference evidence="2" key="1">
    <citation type="journal article" date="2014" name="Front. Microbiol.">
        <title>High frequency of phylogenetically diverse reductive dehalogenase-homologous genes in deep subseafloor sedimentary metagenomes.</title>
        <authorList>
            <person name="Kawai M."/>
            <person name="Futagami T."/>
            <person name="Toyoda A."/>
            <person name="Takaki Y."/>
            <person name="Nishi S."/>
            <person name="Hori S."/>
            <person name="Arai W."/>
            <person name="Tsubouchi T."/>
            <person name="Morono Y."/>
            <person name="Uchiyama I."/>
            <person name="Ito T."/>
            <person name="Fujiyama A."/>
            <person name="Inagaki F."/>
            <person name="Takami H."/>
        </authorList>
    </citation>
    <scope>NUCLEOTIDE SEQUENCE</scope>
    <source>
        <strain evidence="2">Expedition CK06-06</strain>
    </source>
</reference>
<dbReference type="Gene3D" id="1.10.287.1060">
    <property type="entry name" value="ESAT-6-like"/>
    <property type="match status" value="1"/>
</dbReference>